<dbReference type="Proteomes" id="UP000636709">
    <property type="component" value="Unassembled WGS sequence"/>
</dbReference>
<evidence type="ECO:0000256" key="5">
    <source>
        <dbReference type="SAM" id="MobiDB-lite"/>
    </source>
</evidence>
<evidence type="ECO:0000313" key="7">
    <source>
        <dbReference type="EMBL" id="KAF8726939.1"/>
    </source>
</evidence>
<feature type="transmembrane region" description="Helical" evidence="6">
    <location>
        <begin position="38"/>
        <end position="61"/>
    </location>
</feature>
<dbReference type="InterPro" id="IPR036396">
    <property type="entry name" value="Cyt_P450_sf"/>
</dbReference>
<keyword evidence="6" id="KW-0812">Transmembrane</keyword>
<dbReference type="OrthoDB" id="2789670at2759"/>
<comment type="cofactor">
    <cofactor evidence="3">
        <name>heme</name>
        <dbReference type="ChEBI" id="CHEBI:30413"/>
    </cofactor>
</comment>
<dbReference type="InterPro" id="IPR002401">
    <property type="entry name" value="Cyt_P450_E_grp-I"/>
</dbReference>
<keyword evidence="3 4" id="KW-0349">Heme</keyword>
<keyword evidence="6" id="KW-1133">Transmembrane helix</keyword>
<dbReference type="GO" id="GO:0016132">
    <property type="term" value="P:brassinosteroid biosynthetic process"/>
    <property type="evidence" value="ECO:0007669"/>
    <property type="project" value="TreeGrafter"/>
</dbReference>
<dbReference type="GO" id="GO:0020037">
    <property type="term" value="F:heme binding"/>
    <property type="evidence" value="ECO:0007669"/>
    <property type="project" value="InterPro"/>
</dbReference>
<evidence type="ECO:0000256" key="4">
    <source>
        <dbReference type="RuleBase" id="RU000461"/>
    </source>
</evidence>
<evidence type="ECO:0000313" key="8">
    <source>
        <dbReference type="Proteomes" id="UP000636709"/>
    </source>
</evidence>
<dbReference type="Gene3D" id="1.10.630.10">
    <property type="entry name" value="Cytochrome P450"/>
    <property type="match status" value="2"/>
</dbReference>
<name>A0A835F382_9POAL</name>
<keyword evidence="6" id="KW-0472">Membrane</keyword>
<protein>
    <recommendedName>
        <fullName evidence="9">Cytochrome P450</fullName>
    </recommendedName>
</protein>
<dbReference type="PANTHER" id="PTHR24286:SF189">
    <property type="entry name" value="CYTOCHROME P450, FAMILY 722, SUBFAMILY A, POLYPEPTIDE 1"/>
    <property type="match status" value="1"/>
</dbReference>
<keyword evidence="4" id="KW-0560">Oxidoreductase</keyword>
<dbReference type="Pfam" id="PF00067">
    <property type="entry name" value="p450"/>
    <property type="match status" value="2"/>
</dbReference>
<dbReference type="GO" id="GO:0016705">
    <property type="term" value="F:oxidoreductase activity, acting on paired donors, with incorporation or reduction of molecular oxygen"/>
    <property type="evidence" value="ECO:0007669"/>
    <property type="project" value="InterPro"/>
</dbReference>
<organism evidence="7 8">
    <name type="scientific">Digitaria exilis</name>
    <dbReference type="NCBI Taxonomy" id="1010633"/>
    <lineage>
        <taxon>Eukaryota</taxon>
        <taxon>Viridiplantae</taxon>
        <taxon>Streptophyta</taxon>
        <taxon>Embryophyta</taxon>
        <taxon>Tracheophyta</taxon>
        <taxon>Spermatophyta</taxon>
        <taxon>Magnoliopsida</taxon>
        <taxon>Liliopsida</taxon>
        <taxon>Poales</taxon>
        <taxon>Poaceae</taxon>
        <taxon>PACMAD clade</taxon>
        <taxon>Panicoideae</taxon>
        <taxon>Panicodae</taxon>
        <taxon>Paniceae</taxon>
        <taxon>Anthephorinae</taxon>
        <taxon>Digitaria</taxon>
    </lineage>
</organism>
<evidence type="ECO:0008006" key="9">
    <source>
        <dbReference type="Google" id="ProtNLM"/>
    </source>
</evidence>
<evidence type="ECO:0000256" key="2">
    <source>
        <dbReference type="ARBA" id="ARBA00023004"/>
    </source>
</evidence>
<dbReference type="GO" id="GO:0016125">
    <property type="term" value="P:sterol metabolic process"/>
    <property type="evidence" value="ECO:0007669"/>
    <property type="project" value="TreeGrafter"/>
</dbReference>
<dbReference type="InterPro" id="IPR017972">
    <property type="entry name" value="Cyt_P450_CS"/>
</dbReference>
<dbReference type="PANTHER" id="PTHR24286">
    <property type="entry name" value="CYTOCHROME P450 26"/>
    <property type="match status" value="1"/>
</dbReference>
<dbReference type="AlphaFoldDB" id="A0A835F382"/>
<dbReference type="GO" id="GO:0005506">
    <property type="term" value="F:iron ion binding"/>
    <property type="evidence" value="ECO:0007669"/>
    <property type="project" value="InterPro"/>
</dbReference>
<dbReference type="GO" id="GO:0004497">
    <property type="term" value="F:monooxygenase activity"/>
    <property type="evidence" value="ECO:0007669"/>
    <property type="project" value="UniProtKB-KW"/>
</dbReference>
<gene>
    <name evidence="7" type="ORF">HU200_019425</name>
</gene>
<keyword evidence="1 3" id="KW-0479">Metal-binding</keyword>
<keyword evidence="2 3" id="KW-0408">Iron</keyword>
<proteinExistence type="inferred from homology"/>
<dbReference type="EMBL" id="JACEFO010001646">
    <property type="protein sequence ID" value="KAF8726939.1"/>
    <property type="molecule type" value="Genomic_DNA"/>
</dbReference>
<evidence type="ECO:0000256" key="1">
    <source>
        <dbReference type="ARBA" id="ARBA00022723"/>
    </source>
</evidence>
<evidence type="ECO:0000256" key="6">
    <source>
        <dbReference type="SAM" id="Phobius"/>
    </source>
</evidence>
<comment type="similarity">
    <text evidence="4">Belongs to the cytochrome P450 family.</text>
</comment>
<accession>A0A835F382</accession>
<keyword evidence="8" id="KW-1185">Reference proteome</keyword>
<dbReference type="PRINTS" id="PR00463">
    <property type="entry name" value="EP450I"/>
</dbReference>
<feature type="binding site" description="axial binding residue" evidence="3">
    <location>
        <position position="445"/>
    </location>
    <ligand>
        <name>heme</name>
        <dbReference type="ChEBI" id="CHEBI:30413"/>
    </ligand>
    <ligandPart>
        <name>Fe</name>
        <dbReference type="ChEBI" id="CHEBI:18248"/>
    </ligandPart>
</feature>
<evidence type="ECO:0000256" key="3">
    <source>
        <dbReference type="PIRSR" id="PIRSR602401-1"/>
    </source>
</evidence>
<comment type="caution">
    <text evidence="7">The sequence shown here is derived from an EMBL/GenBank/DDBJ whole genome shotgun (WGS) entry which is preliminary data.</text>
</comment>
<dbReference type="InterPro" id="IPR001128">
    <property type="entry name" value="Cyt_P450"/>
</dbReference>
<keyword evidence="4" id="KW-0503">Monooxygenase</keyword>
<dbReference type="GO" id="GO:0010268">
    <property type="term" value="P:brassinosteroid homeostasis"/>
    <property type="evidence" value="ECO:0007669"/>
    <property type="project" value="TreeGrafter"/>
</dbReference>
<reference evidence="7" key="1">
    <citation type="submission" date="2020-07" db="EMBL/GenBank/DDBJ databases">
        <title>Genome sequence and genetic diversity analysis of an under-domesticated orphan crop, white fonio (Digitaria exilis).</title>
        <authorList>
            <person name="Bennetzen J.L."/>
            <person name="Chen S."/>
            <person name="Ma X."/>
            <person name="Wang X."/>
            <person name="Yssel A.E.J."/>
            <person name="Chaluvadi S.R."/>
            <person name="Johnson M."/>
            <person name="Gangashetty P."/>
            <person name="Hamidou F."/>
            <person name="Sanogo M.D."/>
            <person name="Zwaenepoel A."/>
            <person name="Wallace J."/>
            <person name="Van De Peer Y."/>
            <person name="Van Deynze A."/>
        </authorList>
    </citation>
    <scope>NUCLEOTIDE SEQUENCE</scope>
    <source>
        <tissue evidence="7">Leaves</tissue>
    </source>
</reference>
<dbReference type="PROSITE" id="PS00086">
    <property type="entry name" value="CYTOCHROME_P450"/>
    <property type="match status" value="1"/>
</dbReference>
<feature type="compositionally biased region" description="Basic and acidic residues" evidence="5">
    <location>
        <begin position="69"/>
        <end position="87"/>
    </location>
</feature>
<dbReference type="SUPFAM" id="SSF48264">
    <property type="entry name" value="Cytochrome P450"/>
    <property type="match status" value="1"/>
</dbReference>
<sequence length="497" mass="54162">MDDAMHRVEAASACQSHSLLLPPPTAAGAGTCYLVVSLITAFLCLLAASSAIYYCLCTAIVSSNKQTKRRDDPNTETTKKKSKHRDDDDGGDNAPRVPPGRSESWWWSVVETLAFVSANGSGRGFYDFVSARHRRHGGLGFRTALFGRTHVFVSSPGAARSLLAAEPAGFSKRYVRTVADLLGDHSLLSASHAAHRSLRRAVAPLFSNARSTSSFASAFDSLTRRLMLDWSSSGCGGAVVVLDAALGVTFEAICGMLVATLPGDARRRMQGDVLAVTRAMLAFPIRLPGTRFHAGLRARERIMEVLRGEIASRRQDGGGEDDMDFLQSLLVRSQQQQQSDNDEAPLTDEQILDNILTLIIAVGSAGAGAQGSGFPAYDSASQRHGARIQGFHISKGWIVNIDARSMHYDPKIYDNPTTFDPSRFNGEDTKQPYSYLVFGAGGRTCLGMNLAKIMMLIFLHRLVTTFRWEMADDDTSLEKWAMFPRLKNGCPIHLTPI</sequence>
<feature type="region of interest" description="Disordered" evidence="5">
    <location>
        <begin position="66"/>
        <end position="100"/>
    </location>
</feature>